<dbReference type="Proteomes" id="UP000663855">
    <property type="component" value="Unassembled WGS sequence"/>
</dbReference>
<comment type="subcellular location">
    <subcellularLocation>
        <location evidence="1">Membrane</location>
        <topology evidence="1">Multi-pass membrane protein</topology>
    </subcellularLocation>
</comment>
<dbReference type="Pfam" id="PF00822">
    <property type="entry name" value="PMP22_Claudin"/>
    <property type="match status" value="1"/>
</dbReference>
<feature type="transmembrane region" description="Helical" evidence="5">
    <location>
        <begin position="121"/>
        <end position="140"/>
    </location>
</feature>
<evidence type="ECO:0000256" key="3">
    <source>
        <dbReference type="ARBA" id="ARBA00022989"/>
    </source>
</evidence>
<proteinExistence type="predicted"/>
<dbReference type="EMBL" id="CAJNRF010001208">
    <property type="protein sequence ID" value="CAF2001388.1"/>
    <property type="molecule type" value="Genomic_DNA"/>
</dbReference>
<gene>
    <name evidence="12" type="ORF">BYL167_LOCUS13285</name>
    <name evidence="6" type="ORF">CJN711_LOCUS19826</name>
    <name evidence="14" type="ORF">GIL414_LOCUS49367</name>
    <name evidence="7" type="ORF">KQP761_LOCUS19229</name>
    <name evidence="10" type="ORF">MBJ925_LOCUS32607</name>
    <name evidence="11" type="ORF">OVN521_LOCUS11517</name>
    <name evidence="13" type="ORF">UXM345_LOCUS22421</name>
    <name evidence="8" type="ORF">WKI299_LOCUS4783</name>
    <name evidence="9" type="ORF">XDN619_LOCUS4981</name>
</gene>
<dbReference type="Gene3D" id="1.20.140.150">
    <property type="match status" value="1"/>
</dbReference>
<evidence type="ECO:0000313" key="16">
    <source>
        <dbReference type="Proteomes" id="UP000663887"/>
    </source>
</evidence>
<name>A0A816NC12_9BILA</name>
<evidence type="ECO:0000313" key="10">
    <source>
        <dbReference type="EMBL" id="CAF2157754.1"/>
    </source>
</evidence>
<dbReference type="AlphaFoldDB" id="A0A816NC12"/>
<reference evidence="9" key="1">
    <citation type="submission" date="2021-02" db="EMBL/GenBank/DDBJ databases">
        <authorList>
            <person name="Nowell W R."/>
        </authorList>
    </citation>
    <scope>NUCLEOTIDE SEQUENCE</scope>
</reference>
<evidence type="ECO:0000313" key="7">
    <source>
        <dbReference type="EMBL" id="CAF1571648.1"/>
    </source>
</evidence>
<evidence type="ECO:0000313" key="15">
    <source>
        <dbReference type="Proteomes" id="UP000663866"/>
    </source>
</evidence>
<evidence type="ECO:0000313" key="13">
    <source>
        <dbReference type="EMBL" id="CAF4104158.1"/>
    </source>
</evidence>
<dbReference type="EMBL" id="CAJOBF010003692">
    <property type="protein sequence ID" value="CAF4104158.1"/>
    <property type="molecule type" value="Genomic_DNA"/>
</dbReference>
<keyword evidence="2 5" id="KW-0812">Transmembrane</keyword>
<feature type="transmembrane region" description="Helical" evidence="5">
    <location>
        <begin position="20"/>
        <end position="47"/>
    </location>
</feature>
<comment type="caution">
    <text evidence="9">The sequence shown here is derived from an EMBL/GenBank/DDBJ whole genome shotgun (WGS) entry which is preliminary data.</text>
</comment>
<dbReference type="Proteomes" id="UP000681967">
    <property type="component" value="Unassembled WGS sequence"/>
</dbReference>
<dbReference type="Proteomes" id="UP000663834">
    <property type="component" value="Unassembled WGS sequence"/>
</dbReference>
<dbReference type="OrthoDB" id="9987872at2759"/>
<dbReference type="GO" id="GO:0016020">
    <property type="term" value="C:membrane"/>
    <property type="evidence" value="ECO:0007669"/>
    <property type="project" value="UniProtKB-SubCell"/>
</dbReference>
<evidence type="ECO:0000313" key="11">
    <source>
        <dbReference type="EMBL" id="CAF3937971.1"/>
    </source>
</evidence>
<dbReference type="EMBL" id="CAJNOW010009872">
    <property type="protein sequence ID" value="CAF1571648.1"/>
    <property type="molecule type" value="Genomic_DNA"/>
</dbReference>
<keyword evidence="3 5" id="KW-1133">Transmembrane helix</keyword>
<dbReference type="EMBL" id="CAJOBH010004532">
    <property type="protein sequence ID" value="CAF3993474.1"/>
    <property type="molecule type" value="Genomic_DNA"/>
</dbReference>
<dbReference type="EMBL" id="CAJOBG010001537">
    <property type="protein sequence ID" value="CAF3937971.1"/>
    <property type="molecule type" value="Genomic_DNA"/>
</dbReference>
<protein>
    <submittedName>
        <fullName evidence="9">Uncharacterized protein</fullName>
    </submittedName>
</protein>
<evidence type="ECO:0000313" key="6">
    <source>
        <dbReference type="EMBL" id="CAF1358924.1"/>
    </source>
</evidence>
<evidence type="ECO:0000256" key="4">
    <source>
        <dbReference type="ARBA" id="ARBA00023136"/>
    </source>
</evidence>
<organism evidence="9 16">
    <name type="scientific">Rotaria magnacalcarata</name>
    <dbReference type="NCBI Taxonomy" id="392030"/>
    <lineage>
        <taxon>Eukaryota</taxon>
        <taxon>Metazoa</taxon>
        <taxon>Spiralia</taxon>
        <taxon>Gnathifera</taxon>
        <taxon>Rotifera</taxon>
        <taxon>Eurotatoria</taxon>
        <taxon>Bdelloidea</taxon>
        <taxon>Philodinida</taxon>
        <taxon>Philodinidae</taxon>
        <taxon>Rotaria</taxon>
    </lineage>
</organism>
<keyword evidence="4 5" id="KW-0472">Membrane</keyword>
<dbReference type="EMBL" id="CAJNRE010017843">
    <property type="protein sequence ID" value="CAF2157754.1"/>
    <property type="molecule type" value="Genomic_DNA"/>
</dbReference>
<evidence type="ECO:0000313" key="14">
    <source>
        <dbReference type="EMBL" id="CAF4850341.1"/>
    </source>
</evidence>
<evidence type="ECO:0000256" key="1">
    <source>
        <dbReference type="ARBA" id="ARBA00004141"/>
    </source>
</evidence>
<dbReference type="Proteomes" id="UP000663824">
    <property type="component" value="Unassembled WGS sequence"/>
</dbReference>
<dbReference type="EMBL" id="CAJOBJ010162196">
    <property type="protein sequence ID" value="CAF4850341.1"/>
    <property type="molecule type" value="Genomic_DNA"/>
</dbReference>
<evidence type="ECO:0000313" key="8">
    <source>
        <dbReference type="EMBL" id="CAF2001388.1"/>
    </source>
</evidence>
<dbReference type="Proteomes" id="UP000663866">
    <property type="component" value="Unassembled WGS sequence"/>
</dbReference>
<dbReference type="Proteomes" id="UP000663856">
    <property type="component" value="Unassembled WGS sequence"/>
</dbReference>
<dbReference type="EMBL" id="CAJNRG010001250">
    <property type="protein sequence ID" value="CAF2030332.1"/>
    <property type="molecule type" value="Genomic_DNA"/>
</dbReference>
<dbReference type="Proteomes" id="UP000663887">
    <property type="component" value="Unassembled WGS sequence"/>
</dbReference>
<evidence type="ECO:0000313" key="9">
    <source>
        <dbReference type="EMBL" id="CAF2030332.1"/>
    </source>
</evidence>
<dbReference type="Proteomes" id="UP000663842">
    <property type="component" value="Unassembled WGS sequence"/>
</dbReference>
<accession>A0A816NC12</accession>
<evidence type="ECO:0000313" key="12">
    <source>
        <dbReference type="EMBL" id="CAF3993474.1"/>
    </source>
</evidence>
<evidence type="ECO:0000256" key="5">
    <source>
        <dbReference type="SAM" id="Phobius"/>
    </source>
</evidence>
<dbReference type="InterPro" id="IPR004031">
    <property type="entry name" value="PMP22/EMP/MP20/Claudin"/>
</dbReference>
<feature type="transmembrane region" description="Helical" evidence="5">
    <location>
        <begin position="91"/>
        <end position="114"/>
    </location>
</feature>
<dbReference type="Proteomes" id="UP000681720">
    <property type="component" value="Unassembled WGS sequence"/>
</dbReference>
<keyword evidence="15" id="KW-1185">Reference proteome</keyword>
<feature type="transmembrane region" description="Helical" evidence="5">
    <location>
        <begin position="160"/>
        <end position="179"/>
    </location>
</feature>
<evidence type="ECO:0000256" key="2">
    <source>
        <dbReference type="ARBA" id="ARBA00022692"/>
    </source>
</evidence>
<dbReference type="EMBL" id="CAJNOV010009318">
    <property type="protein sequence ID" value="CAF1358924.1"/>
    <property type="molecule type" value="Genomic_DNA"/>
</dbReference>
<sequence>MGILRSESYLQRTDSLSRVLIIIASFFAVSALILAIVGIATPSWYYYIDSSGTFLYYNLFTQCTGNGNNNTLICTDMQRQTTLGLGTQNTAALLIVAICLLGCGTLITLTMIFIRLPGIMLLIAPVVLFLATLFMVVALIECSNVTIYNSYSAHLVQTSHIATIFAMGIVAFASGRLHFSSYQEI</sequence>